<feature type="signal peptide" evidence="3">
    <location>
        <begin position="1"/>
        <end position="32"/>
    </location>
</feature>
<feature type="region of interest" description="Disordered" evidence="2">
    <location>
        <begin position="773"/>
        <end position="806"/>
    </location>
</feature>
<evidence type="ECO:0000259" key="4">
    <source>
        <dbReference type="Pfam" id="PF04195"/>
    </source>
</evidence>
<sequence>IATVTGYPYLNPLSSLLLTIPLHLTTLSVVLAARRAPAAEGCRHCPPYLVNLGTNPGDLAKKVNSGTNPGDLAENVNSGTSLGDLVERMNSGTNHGDLAEKVNSGTNPVDLAENVNSCTSPGDLAERKNSGINPRDLVGRVNSGTNPGDLAERVNLSTNPGDLAEKVNSGTNPVDLAEKVNSCTSPGDLAERMNSGTNHRDLAERMNSGTNPGDLAERVNSGTSPGDLAKKLNSTTNPGDLAKRVNFDTNPEDLAERVNSGTNLGDLAKKLNSTTNPWDLAEKIKMTSSDSSGSVRVISSPGSGGVSQGYPEASSSGASSGPPSLVDTRVLRDMEVMKADHDLNTAVTEGSLVVIRGRYNISTEYRLHVSWPGQRPYSSDAPDMCISVDALEVGLRFPLHPLLEECLRWWRISPSYVAPNSWRYLVVFLGECREVEIIPTRDLFMTCFRLCKSRGSYYLTTRVDFQVSGAPSNNRGWKSRYLFVSGPVMGFRLDWSTHPIDNAPPYLSEEEFILVGRLKGILSSSCAIKEMTELWLVKVSLSPASSDQIDLSDLRGMPKMSSGKAPSTHVVAPAREVDVSPAREAPKASSKRSIDAPTEQVDDSARWHKKVKVWRSSTESMTRAGFITFMEYRISHLQQELDALKSGGGPEAVPKAEERASELEQELEKTKWERDKALQRLEASEKELSEVRSNPAEIQRLLKEARVRARKMDDKLLQAMKTLENARAELPKQAVDRYKESTGFKEGLKRMGRVTYEYGYRVALARFQTLHPDSEVEEDPFTIHPEDDLVPMERQQAFDDSDQLES</sequence>
<dbReference type="EMBL" id="AMZH03034270">
    <property type="protein sequence ID" value="RRT32028.1"/>
    <property type="molecule type" value="Genomic_DNA"/>
</dbReference>
<evidence type="ECO:0000256" key="3">
    <source>
        <dbReference type="SAM" id="SignalP"/>
    </source>
</evidence>
<dbReference type="CDD" id="cd06503">
    <property type="entry name" value="ATP-synt_Fo_b"/>
    <property type="match status" value="1"/>
</dbReference>
<feature type="region of interest" description="Disordered" evidence="2">
    <location>
        <begin position="289"/>
        <end position="326"/>
    </location>
</feature>
<feature type="chain" id="PRO_5019495973" description="Transposase (putative) gypsy type domain-containing protein" evidence="3">
    <location>
        <begin position="33"/>
        <end position="806"/>
    </location>
</feature>
<dbReference type="Proteomes" id="UP000287651">
    <property type="component" value="Unassembled WGS sequence"/>
</dbReference>
<evidence type="ECO:0000313" key="5">
    <source>
        <dbReference type="EMBL" id="RRT32028.1"/>
    </source>
</evidence>
<feature type="compositionally biased region" description="Low complexity" evidence="2">
    <location>
        <begin position="289"/>
        <end position="301"/>
    </location>
</feature>
<feature type="region of interest" description="Disordered" evidence="2">
    <location>
        <begin position="577"/>
        <end position="601"/>
    </location>
</feature>
<evidence type="ECO:0000313" key="6">
    <source>
        <dbReference type="Proteomes" id="UP000287651"/>
    </source>
</evidence>
<dbReference type="InterPro" id="IPR007321">
    <property type="entry name" value="Transposase_28"/>
</dbReference>
<dbReference type="PANTHER" id="PTHR31099">
    <property type="entry name" value="OS06G0165300 PROTEIN"/>
    <property type="match status" value="1"/>
</dbReference>
<name>A0A426WXU1_ENSVE</name>
<protein>
    <recommendedName>
        <fullName evidence="4">Transposase (putative) gypsy type domain-containing protein</fullName>
    </recommendedName>
</protein>
<proteinExistence type="predicted"/>
<dbReference type="AlphaFoldDB" id="A0A426WXU1"/>
<comment type="caution">
    <text evidence="5">The sequence shown here is derived from an EMBL/GenBank/DDBJ whole genome shotgun (WGS) entry which is preliminary data.</text>
</comment>
<evidence type="ECO:0000256" key="1">
    <source>
        <dbReference type="SAM" id="Coils"/>
    </source>
</evidence>
<keyword evidence="1" id="KW-0175">Coiled coil</keyword>
<evidence type="ECO:0000256" key="2">
    <source>
        <dbReference type="SAM" id="MobiDB-lite"/>
    </source>
</evidence>
<accession>A0A426WXU1</accession>
<organism evidence="5 6">
    <name type="scientific">Ensete ventricosum</name>
    <name type="common">Abyssinian banana</name>
    <name type="synonym">Musa ensete</name>
    <dbReference type="NCBI Taxonomy" id="4639"/>
    <lineage>
        <taxon>Eukaryota</taxon>
        <taxon>Viridiplantae</taxon>
        <taxon>Streptophyta</taxon>
        <taxon>Embryophyta</taxon>
        <taxon>Tracheophyta</taxon>
        <taxon>Spermatophyta</taxon>
        <taxon>Magnoliopsida</taxon>
        <taxon>Liliopsida</taxon>
        <taxon>Zingiberales</taxon>
        <taxon>Musaceae</taxon>
        <taxon>Ensete</taxon>
    </lineage>
</organism>
<feature type="domain" description="Transposase (putative) gypsy type" evidence="4">
    <location>
        <begin position="386"/>
        <end position="451"/>
    </location>
</feature>
<feature type="non-terminal residue" evidence="5">
    <location>
        <position position="1"/>
    </location>
</feature>
<reference evidence="5 6" key="1">
    <citation type="journal article" date="2014" name="Agronomy (Basel)">
        <title>A Draft Genome Sequence for Ensete ventricosum, the Drought-Tolerant Tree Against Hunger.</title>
        <authorList>
            <person name="Harrison J."/>
            <person name="Moore K.A."/>
            <person name="Paszkiewicz K."/>
            <person name="Jones T."/>
            <person name="Grant M."/>
            <person name="Ambacheew D."/>
            <person name="Muzemil S."/>
            <person name="Studholme D.J."/>
        </authorList>
    </citation>
    <scope>NUCLEOTIDE SEQUENCE [LARGE SCALE GENOMIC DNA]</scope>
</reference>
<feature type="compositionally biased region" description="Low complexity" evidence="2">
    <location>
        <begin position="313"/>
        <end position="324"/>
    </location>
</feature>
<keyword evidence="3" id="KW-0732">Signal</keyword>
<gene>
    <name evidence="5" type="ORF">B296_00055547</name>
</gene>
<feature type="region of interest" description="Disordered" evidence="2">
    <location>
        <begin position="207"/>
        <end position="249"/>
    </location>
</feature>
<dbReference type="Pfam" id="PF04195">
    <property type="entry name" value="Transposase_28"/>
    <property type="match status" value="1"/>
</dbReference>
<dbReference type="PANTHER" id="PTHR31099:SF28">
    <property type="entry name" value="F5J5.12"/>
    <property type="match status" value="1"/>
</dbReference>
<feature type="coiled-coil region" evidence="1">
    <location>
        <begin position="653"/>
        <end position="729"/>
    </location>
</feature>